<name>A0A1F2PJE1_9FIRM</name>
<dbReference type="InterPro" id="IPR036249">
    <property type="entry name" value="Thioredoxin-like_sf"/>
</dbReference>
<reference evidence="3" key="2">
    <citation type="submission" date="2021-11" db="EMBL/GenBank/DDBJ databases">
        <title>Isoprene-degrading acetogen.</title>
        <authorList>
            <person name="Yang Y."/>
            <person name="Jin H."/>
            <person name="Yan J."/>
        </authorList>
    </citation>
    <scope>NUCLEOTIDE SEQUENCE</scope>
    <source>
        <strain evidence="3">Berkeley</strain>
    </source>
</reference>
<sequence length="123" mass="14256">MKPLFLCYPKCSTCQKAKKFLAENRIDVEERHIVEEHPRKDELLAWMKLYPGDAKKFFNTSGLVYRELGLKDKVKTMTPDQMAEVLATNGMLVKRPLVILADAVLIGFKEEQWQTVLLTDKRD</sequence>
<dbReference type="SUPFAM" id="SSF52833">
    <property type="entry name" value="Thioredoxin-like"/>
    <property type="match status" value="1"/>
</dbReference>
<dbReference type="CDD" id="cd03036">
    <property type="entry name" value="ArsC_like"/>
    <property type="match status" value="1"/>
</dbReference>
<dbReference type="Gene3D" id="3.40.30.10">
    <property type="entry name" value="Glutaredoxin"/>
    <property type="match status" value="1"/>
</dbReference>
<gene>
    <name evidence="2" type="primary">mgsR</name>
    <name evidence="2" type="ORF">ACWI_12720</name>
    <name evidence="3" type="ORF">LNN31_00315</name>
</gene>
<proteinExistence type="inferred from homology"/>
<reference evidence="2 4" key="1">
    <citation type="submission" date="2015-09" db="EMBL/GenBank/DDBJ databases">
        <title>Genome sequence of Acetobacterium wieringae DSM 1911.</title>
        <authorList>
            <person name="Poehlein A."/>
            <person name="Bengelsdorf F.R."/>
            <person name="Schiel-Bengelsdorf B."/>
            <person name="Duerre P."/>
            <person name="Daniel R."/>
        </authorList>
    </citation>
    <scope>NUCLEOTIDE SEQUENCE [LARGE SCALE GENOMIC DNA]</scope>
    <source>
        <strain evidence="2 4">DSM 1911</strain>
    </source>
</reference>
<evidence type="ECO:0000313" key="2">
    <source>
        <dbReference type="EMBL" id="OFV71155.1"/>
    </source>
</evidence>
<dbReference type="AlphaFoldDB" id="A0A1F2PJE1"/>
<dbReference type="PANTHER" id="PTHR30041:SF8">
    <property type="entry name" value="PROTEIN YFFB"/>
    <property type="match status" value="1"/>
</dbReference>
<dbReference type="STRING" id="52694.ACWI_12720"/>
<dbReference type="Pfam" id="PF03960">
    <property type="entry name" value="ArsC"/>
    <property type="match status" value="1"/>
</dbReference>
<keyword evidence="5" id="KW-1185">Reference proteome</keyword>
<dbReference type="InterPro" id="IPR006660">
    <property type="entry name" value="Arsenate_reductase-like"/>
</dbReference>
<dbReference type="PANTHER" id="PTHR30041">
    <property type="entry name" value="ARSENATE REDUCTASE"/>
    <property type="match status" value="1"/>
</dbReference>
<dbReference type="OrthoDB" id="9794155at2"/>
<accession>A0A1F2PJE1</accession>
<evidence type="ECO:0000313" key="5">
    <source>
        <dbReference type="Proteomes" id="UP001163550"/>
    </source>
</evidence>
<protein>
    <submittedName>
        <fullName evidence="3">Arsenate reductase family protein</fullName>
    </submittedName>
    <submittedName>
        <fullName evidence="2">Regulatory protein MgsR</fullName>
    </submittedName>
</protein>
<organism evidence="2 4">
    <name type="scientific">Acetobacterium wieringae</name>
    <dbReference type="NCBI Taxonomy" id="52694"/>
    <lineage>
        <taxon>Bacteria</taxon>
        <taxon>Bacillati</taxon>
        <taxon>Bacillota</taxon>
        <taxon>Clostridia</taxon>
        <taxon>Eubacteriales</taxon>
        <taxon>Eubacteriaceae</taxon>
        <taxon>Acetobacterium</taxon>
    </lineage>
</organism>
<dbReference type="Proteomes" id="UP001163550">
    <property type="component" value="Chromosome"/>
</dbReference>
<dbReference type="EMBL" id="LKEU01000026">
    <property type="protein sequence ID" value="OFV71155.1"/>
    <property type="molecule type" value="Genomic_DNA"/>
</dbReference>
<comment type="similarity">
    <text evidence="1">Belongs to the ArsC family.</text>
</comment>
<dbReference type="Proteomes" id="UP000176244">
    <property type="component" value="Unassembled WGS sequence"/>
</dbReference>
<dbReference type="RefSeq" id="WP_070370606.1">
    <property type="nucleotide sequence ID" value="NZ_CABIIK010000038.1"/>
</dbReference>
<dbReference type="InterPro" id="IPR006504">
    <property type="entry name" value="Tscrpt_reg_Spx/MgsR"/>
</dbReference>
<evidence type="ECO:0000256" key="1">
    <source>
        <dbReference type="PROSITE-ProRule" id="PRU01282"/>
    </source>
</evidence>
<dbReference type="NCBIfam" id="TIGR01617">
    <property type="entry name" value="arsC_related"/>
    <property type="match status" value="1"/>
</dbReference>
<evidence type="ECO:0000313" key="4">
    <source>
        <dbReference type="Proteomes" id="UP000176244"/>
    </source>
</evidence>
<evidence type="ECO:0000313" key="3">
    <source>
        <dbReference type="EMBL" id="UYO64631.1"/>
    </source>
</evidence>
<dbReference type="EMBL" id="CP087994">
    <property type="protein sequence ID" value="UYO64631.1"/>
    <property type="molecule type" value="Genomic_DNA"/>
</dbReference>
<dbReference type="PROSITE" id="PS51353">
    <property type="entry name" value="ARSC"/>
    <property type="match status" value="1"/>
</dbReference>